<feature type="domain" description="DUF1937" evidence="1">
    <location>
        <begin position="2"/>
        <end position="102"/>
    </location>
</feature>
<gene>
    <name evidence="2" type="ORF">Pan97_39730</name>
</gene>
<sequence length="121" mass="13513">MIYLASPYSHPDVAVRELRFRDACRAAAKLMRLGHAVFSPIAHGHCICTHGLPTDWRFWEPFDRHHLECCNEVVVLTLDGWEASAGVQAEIRIAIELGKPVRYLGPDWSPTLAHVAKEVGG</sequence>
<dbReference type="SUPFAM" id="SSF52309">
    <property type="entry name" value="N-(deoxy)ribosyltransferase-like"/>
    <property type="match status" value="1"/>
</dbReference>
<organism evidence="2 3">
    <name type="scientific">Bremerella volcania</name>
    <dbReference type="NCBI Taxonomy" id="2527984"/>
    <lineage>
        <taxon>Bacteria</taxon>
        <taxon>Pseudomonadati</taxon>
        <taxon>Planctomycetota</taxon>
        <taxon>Planctomycetia</taxon>
        <taxon>Pirellulales</taxon>
        <taxon>Pirellulaceae</taxon>
        <taxon>Bremerella</taxon>
    </lineage>
</organism>
<evidence type="ECO:0000259" key="1">
    <source>
        <dbReference type="Pfam" id="PF09152"/>
    </source>
</evidence>
<accession>A0A518CCG1</accession>
<dbReference type="InterPro" id="IPR015235">
    <property type="entry name" value="DUF1937"/>
</dbReference>
<dbReference type="EMBL" id="CP036289">
    <property type="protein sequence ID" value="QDU76916.1"/>
    <property type="molecule type" value="Genomic_DNA"/>
</dbReference>
<keyword evidence="3" id="KW-1185">Reference proteome</keyword>
<protein>
    <submittedName>
        <fullName evidence="2">Nucleoside 2-deoxyribosyltransferase</fullName>
    </submittedName>
</protein>
<evidence type="ECO:0000313" key="2">
    <source>
        <dbReference type="EMBL" id="QDU76916.1"/>
    </source>
</evidence>
<proteinExistence type="predicted"/>
<dbReference type="Proteomes" id="UP000318626">
    <property type="component" value="Chromosome"/>
</dbReference>
<dbReference type="RefSeq" id="WP_144975415.1">
    <property type="nucleotide sequence ID" value="NZ_CP036289.1"/>
</dbReference>
<evidence type="ECO:0000313" key="3">
    <source>
        <dbReference type="Proteomes" id="UP000318626"/>
    </source>
</evidence>
<dbReference type="Pfam" id="PF09152">
    <property type="entry name" value="DUF1937"/>
    <property type="match status" value="1"/>
</dbReference>
<dbReference type="GO" id="GO:0016740">
    <property type="term" value="F:transferase activity"/>
    <property type="evidence" value="ECO:0007669"/>
    <property type="project" value="UniProtKB-KW"/>
</dbReference>
<dbReference type="AlphaFoldDB" id="A0A518CCG1"/>
<dbReference type="OrthoDB" id="6877969at2"/>
<name>A0A518CCG1_9BACT</name>
<dbReference type="Gene3D" id="3.40.50.10400">
    <property type="entry name" value="Hypothetical protein PA1492"/>
    <property type="match status" value="1"/>
</dbReference>
<keyword evidence="2" id="KW-0808">Transferase</keyword>
<dbReference type="KEGG" id="bvo:Pan97_39730"/>
<reference evidence="3" key="1">
    <citation type="submission" date="2019-02" db="EMBL/GenBank/DDBJ databases">
        <title>Deep-cultivation of Planctomycetes and their phenomic and genomic characterization uncovers novel biology.</title>
        <authorList>
            <person name="Wiegand S."/>
            <person name="Jogler M."/>
            <person name="Boedeker C."/>
            <person name="Pinto D."/>
            <person name="Vollmers J."/>
            <person name="Rivas-Marin E."/>
            <person name="Kohn T."/>
            <person name="Peeters S.H."/>
            <person name="Heuer A."/>
            <person name="Rast P."/>
            <person name="Oberbeckmann S."/>
            <person name="Bunk B."/>
            <person name="Jeske O."/>
            <person name="Meyerdierks A."/>
            <person name="Storesund J.E."/>
            <person name="Kallscheuer N."/>
            <person name="Luecker S."/>
            <person name="Lage O.M."/>
            <person name="Pohl T."/>
            <person name="Merkel B.J."/>
            <person name="Hornburger P."/>
            <person name="Mueller R.-W."/>
            <person name="Bruemmer F."/>
            <person name="Labrenz M."/>
            <person name="Spormann A.M."/>
            <person name="Op den Camp H."/>
            <person name="Overmann J."/>
            <person name="Amann R."/>
            <person name="Jetten M.S.M."/>
            <person name="Mascher T."/>
            <person name="Medema M.H."/>
            <person name="Devos D.P."/>
            <person name="Kaster A.-K."/>
            <person name="Ovreas L."/>
            <person name="Rohde M."/>
            <person name="Galperin M.Y."/>
            <person name="Jogler C."/>
        </authorList>
    </citation>
    <scope>NUCLEOTIDE SEQUENCE [LARGE SCALE GENOMIC DNA]</scope>
    <source>
        <strain evidence="3">Pan97</strain>
    </source>
</reference>